<dbReference type="InterPro" id="IPR042071">
    <property type="entry name" value="Trans_coact_sf"/>
</dbReference>
<dbReference type="Pfam" id="PF16805">
    <property type="entry name" value="Trans_coact"/>
    <property type="match status" value="1"/>
</dbReference>
<sequence>RTSMSYLDAMLYHADENGLESETVAGLINVKTKNKLREEAEKLNFMPKTSKLPI</sequence>
<protein>
    <submittedName>
        <fullName evidence="1">Uncharacterized protein</fullName>
    </submittedName>
</protein>
<dbReference type="AlphaFoldDB" id="A0A382FP24"/>
<name>A0A382FP24_9ZZZZ</name>
<dbReference type="Gene3D" id="1.10.10.2850">
    <property type="entry name" value="Phage late-transcription coactivator-like"/>
    <property type="match status" value="1"/>
</dbReference>
<feature type="non-terminal residue" evidence="1">
    <location>
        <position position="1"/>
    </location>
</feature>
<reference evidence="1" key="1">
    <citation type="submission" date="2018-05" db="EMBL/GenBank/DDBJ databases">
        <authorList>
            <person name="Lanie J.A."/>
            <person name="Ng W.-L."/>
            <person name="Kazmierczak K.M."/>
            <person name="Andrzejewski T.M."/>
            <person name="Davidsen T.M."/>
            <person name="Wayne K.J."/>
            <person name="Tettelin H."/>
            <person name="Glass J.I."/>
            <person name="Rusch D."/>
            <person name="Podicherti R."/>
            <person name="Tsui H.-C.T."/>
            <person name="Winkler M.E."/>
        </authorList>
    </citation>
    <scope>NUCLEOTIDE SEQUENCE</scope>
</reference>
<evidence type="ECO:0000313" key="1">
    <source>
        <dbReference type="EMBL" id="SVB64372.1"/>
    </source>
</evidence>
<dbReference type="EMBL" id="UINC01050879">
    <property type="protein sequence ID" value="SVB64372.1"/>
    <property type="molecule type" value="Genomic_DNA"/>
</dbReference>
<dbReference type="InterPro" id="IPR031836">
    <property type="entry name" value="Trans_coact"/>
</dbReference>
<organism evidence="1">
    <name type="scientific">marine metagenome</name>
    <dbReference type="NCBI Taxonomy" id="408172"/>
    <lineage>
        <taxon>unclassified sequences</taxon>
        <taxon>metagenomes</taxon>
        <taxon>ecological metagenomes</taxon>
    </lineage>
</organism>
<accession>A0A382FP24</accession>
<gene>
    <name evidence="1" type="ORF">METZ01_LOCUS217226</name>
</gene>
<proteinExistence type="predicted"/>